<feature type="transmembrane region" description="Helical" evidence="1">
    <location>
        <begin position="32"/>
        <end position="50"/>
    </location>
</feature>
<keyword evidence="3" id="KW-1185">Reference proteome</keyword>
<accession>A0A495J957</accession>
<evidence type="ECO:0000313" key="2">
    <source>
        <dbReference type="EMBL" id="RKR84922.1"/>
    </source>
</evidence>
<evidence type="ECO:0000256" key="1">
    <source>
        <dbReference type="SAM" id="Phobius"/>
    </source>
</evidence>
<feature type="transmembrane region" description="Helical" evidence="1">
    <location>
        <begin position="70"/>
        <end position="91"/>
    </location>
</feature>
<reference evidence="2 3" key="1">
    <citation type="submission" date="2018-10" db="EMBL/GenBank/DDBJ databases">
        <title>Genomic Encyclopedia of Archaeal and Bacterial Type Strains, Phase II (KMG-II): from individual species to whole genera.</title>
        <authorList>
            <person name="Goeker M."/>
        </authorList>
    </citation>
    <scope>NUCLEOTIDE SEQUENCE [LARGE SCALE GENOMIC DNA]</scope>
    <source>
        <strain evidence="2 3">DSM 18602</strain>
    </source>
</reference>
<evidence type="ECO:0000313" key="3">
    <source>
        <dbReference type="Proteomes" id="UP000268007"/>
    </source>
</evidence>
<proteinExistence type="predicted"/>
<organism evidence="2 3">
    <name type="scientific">Mucilaginibacter gracilis</name>
    <dbReference type="NCBI Taxonomy" id="423350"/>
    <lineage>
        <taxon>Bacteria</taxon>
        <taxon>Pseudomonadati</taxon>
        <taxon>Bacteroidota</taxon>
        <taxon>Sphingobacteriia</taxon>
        <taxon>Sphingobacteriales</taxon>
        <taxon>Sphingobacteriaceae</taxon>
        <taxon>Mucilaginibacter</taxon>
    </lineage>
</organism>
<dbReference type="EMBL" id="RBKU01000001">
    <property type="protein sequence ID" value="RKR84922.1"/>
    <property type="molecule type" value="Genomic_DNA"/>
</dbReference>
<name>A0A495J957_9SPHI</name>
<comment type="caution">
    <text evidence="2">The sequence shown here is derived from an EMBL/GenBank/DDBJ whole genome shotgun (WGS) entry which is preliminary data.</text>
</comment>
<keyword evidence="1" id="KW-0472">Membrane</keyword>
<dbReference type="AlphaFoldDB" id="A0A495J957"/>
<keyword evidence="1" id="KW-0812">Transmembrane</keyword>
<sequence length="335" mass="38659">MLFIQKGYYLYENLINSTLLNKKILNSLRNSIPWILAGLGVIFIIMGEILNLTQSTKPILDYSKEKFNGALIEIGKAVLISGVASITLNSLRYMGIYNEELIKLLFDTKFLRNRHDLPSYWQKVTKELLSDKFPKINDLILNDVQEIYLPTSSFKYYENFWQHTNIKMTDKSTEMIDIVQTTKFTVVAVDKDKTDHQLFTNRCCHGGKHANATYSVTSLFINKKPITPEIENNYEGNFLDSKFSVTLSGSDTYEIEMVCRKTYSLKNDCIMGYRHQNITHNSTVQFQLDGVKVEFNPLGTLKDFETKTQNDSLIVKEYVGLLYKNQGYTAYLKKK</sequence>
<protein>
    <submittedName>
        <fullName evidence="2">Uncharacterized protein</fullName>
    </submittedName>
</protein>
<dbReference type="Proteomes" id="UP000268007">
    <property type="component" value="Unassembled WGS sequence"/>
</dbReference>
<keyword evidence="1" id="KW-1133">Transmembrane helix</keyword>
<gene>
    <name evidence="2" type="ORF">BDD43_5175</name>
</gene>